<keyword evidence="7 10" id="KW-0472">Membrane</keyword>
<evidence type="ECO:0000256" key="6">
    <source>
        <dbReference type="ARBA" id="ARBA00023077"/>
    </source>
</evidence>
<accession>A0A238YEW4</accession>
<keyword evidence="4 10" id="KW-1134">Transmembrane beta strand</keyword>
<evidence type="ECO:0000313" key="16">
    <source>
        <dbReference type="Proteomes" id="UP000198305"/>
    </source>
</evidence>
<evidence type="ECO:0000256" key="3">
    <source>
        <dbReference type="ARBA" id="ARBA00022448"/>
    </source>
</evidence>
<dbReference type="GO" id="GO:0009279">
    <property type="term" value="C:cell outer membrane"/>
    <property type="evidence" value="ECO:0007669"/>
    <property type="project" value="UniProtKB-SubCell"/>
</dbReference>
<evidence type="ECO:0000313" key="15">
    <source>
        <dbReference type="EMBL" id="SNR69328.1"/>
    </source>
</evidence>
<feature type="domain" description="TonB-dependent receptor-like beta-barrel" evidence="13">
    <location>
        <begin position="386"/>
        <end position="805"/>
    </location>
</feature>
<evidence type="ECO:0000256" key="4">
    <source>
        <dbReference type="ARBA" id="ARBA00022452"/>
    </source>
</evidence>
<dbReference type="PROSITE" id="PS52016">
    <property type="entry name" value="TONB_DEPENDENT_REC_3"/>
    <property type="match status" value="1"/>
</dbReference>
<evidence type="ECO:0000259" key="14">
    <source>
        <dbReference type="Pfam" id="PF07715"/>
    </source>
</evidence>
<name>A0A238YEW4_9PROT</name>
<feature type="domain" description="TonB-dependent receptor plug" evidence="14">
    <location>
        <begin position="65"/>
        <end position="166"/>
    </location>
</feature>
<dbReference type="CDD" id="cd01347">
    <property type="entry name" value="ligand_gated_channel"/>
    <property type="match status" value="1"/>
</dbReference>
<keyword evidence="6 11" id="KW-0798">TonB box</keyword>
<evidence type="ECO:0000256" key="8">
    <source>
        <dbReference type="ARBA" id="ARBA00023170"/>
    </source>
</evidence>
<comment type="subcellular location">
    <subcellularLocation>
        <location evidence="1 10">Cell outer membrane</location>
        <topology evidence="1 10">Multi-pass membrane protein</topology>
    </subcellularLocation>
</comment>
<dbReference type="AlphaFoldDB" id="A0A238YEW4"/>
<dbReference type="RefSeq" id="WP_218816192.1">
    <property type="nucleotide sequence ID" value="NZ_FZOA01000002.1"/>
</dbReference>
<keyword evidence="5 10" id="KW-0812">Transmembrane</keyword>
<dbReference type="Proteomes" id="UP000198305">
    <property type="component" value="Unassembled WGS sequence"/>
</dbReference>
<keyword evidence="16" id="KW-1185">Reference proteome</keyword>
<feature type="signal peptide" evidence="12">
    <location>
        <begin position="1"/>
        <end position="36"/>
    </location>
</feature>
<dbReference type="NCBIfam" id="TIGR01782">
    <property type="entry name" value="TonB-Xanth-Caul"/>
    <property type="match status" value="1"/>
</dbReference>
<organism evidence="15 16">
    <name type="scientific">Methylobacillus rhizosphaerae</name>
    <dbReference type="NCBI Taxonomy" id="551994"/>
    <lineage>
        <taxon>Bacteria</taxon>
        <taxon>Pseudomonadati</taxon>
        <taxon>Pseudomonadota</taxon>
        <taxon>Betaproteobacteria</taxon>
        <taxon>Nitrosomonadales</taxon>
        <taxon>Methylophilaceae</taxon>
        <taxon>Methylobacillus</taxon>
    </lineage>
</organism>
<keyword evidence="8 15" id="KW-0675">Receptor</keyword>
<reference evidence="16" key="1">
    <citation type="submission" date="2017-06" db="EMBL/GenBank/DDBJ databases">
        <authorList>
            <person name="Varghese N."/>
            <person name="Submissions S."/>
        </authorList>
    </citation>
    <scope>NUCLEOTIDE SEQUENCE [LARGE SCALE GENOMIC DNA]</scope>
    <source>
        <strain evidence="16">Ca-68</strain>
    </source>
</reference>
<dbReference type="EMBL" id="FZOA01000002">
    <property type="protein sequence ID" value="SNR69328.1"/>
    <property type="molecule type" value="Genomic_DNA"/>
</dbReference>
<evidence type="ECO:0000256" key="12">
    <source>
        <dbReference type="SAM" id="SignalP"/>
    </source>
</evidence>
<evidence type="ECO:0000256" key="11">
    <source>
        <dbReference type="RuleBase" id="RU003357"/>
    </source>
</evidence>
<dbReference type="Pfam" id="PF00593">
    <property type="entry name" value="TonB_dep_Rec_b-barrel"/>
    <property type="match status" value="1"/>
</dbReference>
<evidence type="ECO:0000256" key="2">
    <source>
        <dbReference type="ARBA" id="ARBA00009810"/>
    </source>
</evidence>
<evidence type="ECO:0000256" key="1">
    <source>
        <dbReference type="ARBA" id="ARBA00004571"/>
    </source>
</evidence>
<dbReference type="InterPro" id="IPR036942">
    <property type="entry name" value="Beta-barrel_TonB_sf"/>
</dbReference>
<gene>
    <name evidence="15" type="ORF">SAMN05192560_0529</name>
</gene>
<dbReference type="Pfam" id="PF07715">
    <property type="entry name" value="Plug"/>
    <property type="match status" value="1"/>
</dbReference>
<dbReference type="PANTHER" id="PTHR40980:SF4">
    <property type="entry name" value="TONB-DEPENDENT RECEPTOR-LIKE BETA-BARREL DOMAIN-CONTAINING PROTEIN"/>
    <property type="match status" value="1"/>
</dbReference>
<feature type="chain" id="PRO_5013031640" evidence="12">
    <location>
        <begin position="37"/>
        <end position="839"/>
    </location>
</feature>
<evidence type="ECO:0000256" key="5">
    <source>
        <dbReference type="ARBA" id="ARBA00022692"/>
    </source>
</evidence>
<sequence>MQVNYIQLTRENSGCRFPIRVTAAAIALMGNSLAYAEDTAVVLPVVSVVGQAASMDSALDVQQMSDNIVSVVHADDIGQLPDTNAAEALQRIPGISIERDQGEGRYVRIRGLGPDLNAVTINGSLVPAPESDRRAVSLDVLPAGLIRSLEVSKTLMPSQDANSIGGTVEVKTISAFDHKGTFYSLEAGASHDTNTDQESPNFAAAWSDRFLDGKLGIALGVNSSKRKFGSDNAETGGAWDLSGPRPALEEFQRRDYSITRERQGGIFNLDYRPNDKESYYLRTLYSRFIDKEVRQRHNIEFDDPQQVGELGTAESSRELKSREETQDIASVVLGGERTFNDWKVAVAMGASRASQDTPDAIDAATFESGQSYLAGYSSSRLPRLISDGSINNASDYELDSIELSKQKTVDRERNLKVDIDHKWSALGVDSELKFGAKASRRKKTNEMTAWEVDGGDFGNPGLGDFLGNHVDYDFGNYGPTVSSSSIRHFLSGVNLSDYINAEESRINDFSMREDINAAYVQNTFNYGMWRVLAGMRYEQTKFSANGTSVTDGDYTAVQAGSKYHHWLPALHIRRDLDNDTSIRAAITNSVVRPTFGQLAPGVVINGDEASFGNPSLNPMESRNLDLGIEKRIGYAGVLSAYVFHKDIKNFVYRTDMAGSGIWADFDQADTFANGSSASVKGLELAYAQSFREVLPAPWNGLLLSANATFVSSSAKIAGYSDGVSITRNIALPSQSDRTFNLVVGYEQGPLNMRLAANYKSKYLLEVTDISDSRADQYVDAQTQYDFSARYNLNRQMQLAFEVLNITDEKYYVYTGNRSLNSQYESYGRTYRLSMKIATF</sequence>
<evidence type="ECO:0000256" key="9">
    <source>
        <dbReference type="ARBA" id="ARBA00023237"/>
    </source>
</evidence>
<dbReference type="PANTHER" id="PTHR40980">
    <property type="entry name" value="PLUG DOMAIN-CONTAINING PROTEIN"/>
    <property type="match status" value="1"/>
</dbReference>
<dbReference type="Gene3D" id="2.170.130.10">
    <property type="entry name" value="TonB-dependent receptor, plug domain"/>
    <property type="match status" value="1"/>
</dbReference>
<dbReference type="InterPro" id="IPR012910">
    <property type="entry name" value="Plug_dom"/>
</dbReference>
<dbReference type="InterPro" id="IPR039426">
    <property type="entry name" value="TonB-dep_rcpt-like"/>
</dbReference>
<keyword evidence="3 10" id="KW-0813">Transport</keyword>
<dbReference type="InterPro" id="IPR000531">
    <property type="entry name" value="Beta-barrel_TonB"/>
</dbReference>
<proteinExistence type="inferred from homology"/>
<keyword evidence="12" id="KW-0732">Signal</keyword>
<keyword evidence="9 10" id="KW-0998">Cell outer membrane</keyword>
<comment type="similarity">
    <text evidence="2 10 11">Belongs to the TonB-dependent receptor family.</text>
</comment>
<dbReference type="InterPro" id="IPR037066">
    <property type="entry name" value="Plug_dom_sf"/>
</dbReference>
<dbReference type="InterPro" id="IPR010104">
    <property type="entry name" value="TonB_rcpt_bac"/>
</dbReference>
<evidence type="ECO:0000256" key="10">
    <source>
        <dbReference type="PROSITE-ProRule" id="PRU01360"/>
    </source>
</evidence>
<dbReference type="Gene3D" id="2.40.170.20">
    <property type="entry name" value="TonB-dependent receptor, beta-barrel domain"/>
    <property type="match status" value="1"/>
</dbReference>
<evidence type="ECO:0000256" key="7">
    <source>
        <dbReference type="ARBA" id="ARBA00023136"/>
    </source>
</evidence>
<protein>
    <submittedName>
        <fullName evidence="15">TonB-dependent receptor</fullName>
    </submittedName>
</protein>
<dbReference type="SUPFAM" id="SSF56935">
    <property type="entry name" value="Porins"/>
    <property type="match status" value="1"/>
</dbReference>
<evidence type="ECO:0000259" key="13">
    <source>
        <dbReference type="Pfam" id="PF00593"/>
    </source>
</evidence>